<comment type="caution">
    <text evidence="1">The sequence shown here is derived from an EMBL/GenBank/DDBJ whole genome shotgun (WGS) entry which is preliminary data.</text>
</comment>
<organism evidence="1 2">
    <name type="scientific">Cladophialophora yegresii CBS 114405</name>
    <dbReference type="NCBI Taxonomy" id="1182544"/>
    <lineage>
        <taxon>Eukaryota</taxon>
        <taxon>Fungi</taxon>
        <taxon>Dikarya</taxon>
        <taxon>Ascomycota</taxon>
        <taxon>Pezizomycotina</taxon>
        <taxon>Eurotiomycetes</taxon>
        <taxon>Chaetothyriomycetidae</taxon>
        <taxon>Chaetothyriales</taxon>
        <taxon>Herpotrichiellaceae</taxon>
        <taxon>Cladophialophora</taxon>
    </lineage>
</organism>
<dbReference type="Proteomes" id="UP000019473">
    <property type="component" value="Unassembled WGS sequence"/>
</dbReference>
<gene>
    <name evidence="1" type="ORF">A1O7_09689</name>
</gene>
<keyword evidence="2" id="KW-1185">Reference proteome</keyword>
<sequence length="108" mass="12220">MLNHICYRALRSSSRPLASSMLSSPLFRRSFHPEPRSFHHSPHGTHRFVYRWIIQAIGTPLAVAYLCDKVSSSEQNGGGKEGFKLELELPGIDMGILTEPIRRAQSWT</sequence>
<dbReference type="GeneID" id="19184250"/>
<proteinExistence type="predicted"/>
<protein>
    <submittedName>
        <fullName evidence="1">Uncharacterized protein</fullName>
    </submittedName>
</protein>
<name>W9VMY8_9EURO</name>
<dbReference type="EMBL" id="AMGW01000007">
    <property type="protein sequence ID" value="EXJ54350.1"/>
    <property type="molecule type" value="Genomic_DNA"/>
</dbReference>
<evidence type="ECO:0000313" key="1">
    <source>
        <dbReference type="EMBL" id="EXJ54350.1"/>
    </source>
</evidence>
<accession>W9VMY8</accession>
<dbReference type="AlphaFoldDB" id="W9VMY8"/>
<evidence type="ECO:0000313" key="2">
    <source>
        <dbReference type="Proteomes" id="UP000019473"/>
    </source>
</evidence>
<reference evidence="1 2" key="1">
    <citation type="submission" date="2013-03" db="EMBL/GenBank/DDBJ databases">
        <title>The Genome Sequence of Cladophialophora yegresii CBS 114405.</title>
        <authorList>
            <consortium name="The Broad Institute Genomics Platform"/>
            <person name="Cuomo C."/>
            <person name="de Hoog S."/>
            <person name="Gorbushina A."/>
            <person name="Walker B."/>
            <person name="Young S.K."/>
            <person name="Zeng Q."/>
            <person name="Gargeya S."/>
            <person name="Fitzgerald M."/>
            <person name="Haas B."/>
            <person name="Abouelleil A."/>
            <person name="Allen A.W."/>
            <person name="Alvarado L."/>
            <person name="Arachchi H.M."/>
            <person name="Berlin A.M."/>
            <person name="Chapman S.B."/>
            <person name="Gainer-Dewar J."/>
            <person name="Goldberg J."/>
            <person name="Griggs A."/>
            <person name="Gujja S."/>
            <person name="Hansen M."/>
            <person name="Howarth C."/>
            <person name="Imamovic A."/>
            <person name="Ireland A."/>
            <person name="Larimer J."/>
            <person name="McCowan C."/>
            <person name="Murphy C."/>
            <person name="Pearson M."/>
            <person name="Poon T.W."/>
            <person name="Priest M."/>
            <person name="Roberts A."/>
            <person name="Saif S."/>
            <person name="Shea T."/>
            <person name="Sisk P."/>
            <person name="Sykes S."/>
            <person name="Wortman J."/>
            <person name="Nusbaum C."/>
            <person name="Birren B."/>
        </authorList>
    </citation>
    <scope>NUCLEOTIDE SEQUENCE [LARGE SCALE GENOMIC DNA]</scope>
    <source>
        <strain evidence="1 2">CBS 114405</strain>
    </source>
</reference>
<dbReference type="HOGENOM" id="CLU_2291736_0_0_1"/>
<dbReference type="VEuPathDB" id="FungiDB:A1O7_09689"/>
<dbReference type="RefSeq" id="XP_007761865.1">
    <property type="nucleotide sequence ID" value="XM_007763675.1"/>
</dbReference>
<dbReference type="OrthoDB" id="4118334at2759"/>